<feature type="region of interest" description="Disordered" evidence="1">
    <location>
        <begin position="1"/>
        <end position="220"/>
    </location>
</feature>
<name>A0A238ZMT7_9ACTN</name>
<reference evidence="2 3" key="1">
    <citation type="submission" date="2017-06" db="EMBL/GenBank/DDBJ databases">
        <authorList>
            <person name="Kim H.J."/>
            <person name="Triplett B.A."/>
        </authorList>
    </citation>
    <scope>NUCLEOTIDE SEQUENCE [LARGE SCALE GENOMIC DNA]</scope>
    <source>
        <strain evidence="2 3">DSM 43151</strain>
    </source>
</reference>
<feature type="compositionally biased region" description="Low complexity" evidence="1">
    <location>
        <begin position="74"/>
        <end position="116"/>
    </location>
</feature>
<sequence length="265" mass="27195">MSPVTHPAAGPRSSGIRRTPLPAPASRGGGTHPRGRKTMRTPGAAKFRPKTLFRYDLPVPPSNHALPRAEIHAAHPSPAASAHQAPVTPAAAATTAPSREDPTPAAARETPAAVTALESPACAPAPEFPTDAPAPRLPAHAPAPKLPAAARATSLAGTTRYPSRATLPPPAALAGLARPPPGQHVPGRRPGSTFSAGTRQHVLSRHPAARSQPAPGSTFSAGTRQHIFSRHPRQRVPGPAPGECVAGPVAAASRIGFGWRGYFRG</sequence>
<accession>A0A238ZMT7</accession>
<evidence type="ECO:0000313" key="2">
    <source>
        <dbReference type="EMBL" id="SNR84725.1"/>
    </source>
</evidence>
<evidence type="ECO:0000256" key="1">
    <source>
        <dbReference type="SAM" id="MobiDB-lite"/>
    </source>
</evidence>
<protein>
    <submittedName>
        <fullName evidence="2">Uncharacterized protein</fullName>
    </submittedName>
</protein>
<feature type="compositionally biased region" description="Low complexity" evidence="1">
    <location>
        <begin position="133"/>
        <end position="152"/>
    </location>
</feature>
<dbReference type="EMBL" id="FZNR01000006">
    <property type="protein sequence ID" value="SNR84725.1"/>
    <property type="molecule type" value="Genomic_DNA"/>
</dbReference>
<dbReference type="AlphaFoldDB" id="A0A238ZMT7"/>
<dbReference type="Proteomes" id="UP000198415">
    <property type="component" value="Unassembled WGS sequence"/>
</dbReference>
<gene>
    <name evidence="2" type="ORF">SAMN06264365_106167</name>
</gene>
<evidence type="ECO:0000313" key="3">
    <source>
        <dbReference type="Proteomes" id="UP000198415"/>
    </source>
</evidence>
<organism evidence="2 3">
    <name type="scientific">Actinoplanes regularis</name>
    <dbReference type="NCBI Taxonomy" id="52697"/>
    <lineage>
        <taxon>Bacteria</taxon>
        <taxon>Bacillati</taxon>
        <taxon>Actinomycetota</taxon>
        <taxon>Actinomycetes</taxon>
        <taxon>Micromonosporales</taxon>
        <taxon>Micromonosporaceae</taxon>
        <taxon>Actinoplanes</taxon>
    </lineage>
</organism>
<keyword evidence="3" id="KW-1185">Reference proteome</keyword>
<proteinExistence type="predicted"/>